<keyword evidence="5" id="KW-1185">Reference proteome</keyword>
<dbReference type="SUPFAM" id="SSF55729">
    <property type="entry name" value="Acyl-CoA N-acyltransferases (Nat)"/>
    <property type="match status" value="1"/>
</dbReference>
<keyword evidence="2" id="KW-0012">Acyltransferase</keyword>
<reference evidence="4 5" key="1">
    <citation type="submission" date="2020-01" db="EMBL/GenBank/DDBJ databases">
        <authorList>
            <person name="Lee S.D."/>
        </authorList>
    </citation>
    <scope>NUCLEOTIDE SEQUENCE [LARGE SCALE GENOMIC DNA]</scope>
    <source>
        <strain evidence="4 5">SAP-35</strain>
    </source>
</reference>
<evidence type="ECO:0000256" key="2">
    <source>
        <dbReference type="ARBA" id="ARBA00023315"/>
    </source>
</evidence>
<dbReference type="PANTHER" id="PTHR43877">
    <property type="entry name" value="AMINOALKYLPHOSPHONATE N-ACETYLTRANSFERASE-RELATED-RELATED"/>
    <property type="match status" value="1"/>
</dbReference>
<protein>
    <submittedName>
        <fullName evidence="4">GNAT family N-acetyltransferase</fullName>
    </submittedName>
</protein>
<dbReference type="RefSeq" id="WP_166108072.1">
    <property type="nucleotide sequence ID" value="NZ_JAADJT010000015.1"/>
</dbReference>
<evidence type="ECO:0000313" key="4">
    <source>
        <dbReference type="EMBL" id="NGZ87956.1"/>
    </source>
</evidence>
<dbReference type="EMBL" id="JAADJT010000015">
    <property type="protein sequence ID" value="NGZ87956.1"/>
    <property type="molecule type" value="Genomic_DNA"/>
</dbReference>
<evidence type="ECO:0000256" key="1">
    <source>
        <dbReference type="ARBA" id="ARBA00022679"/>
    </source>
</evidence>
<reference evidence="5" key="2">
    <citation type="submission" date="2023-07" db="EMBL/GenBank/DDBJ databases">
        <title>Duganella aceri sp. nov., isolated from tree sap.</title>
        <authorList>
            <person name="Kim I.S."/>
        </authorList>
    </citation>
    <scope>NUCLEOTIDE SEQUENCE [LARGE SCALE GENOMIC DNA]</scope>
    <source>
        <strain evidence="5">SAP-35</strain>
    </source>
</reference>
<dbReference type="Proteomes" id="UP000666369">
    <property type="component" value="Unassembled WGS sequence"/>
</dbReference>
<evidence type="ECO:0000259" key="3">
    <source>
        <dbReference type="PROSITE" id="PS51186"/>
    </source>
</evidence>
<feature type="domain" description="N-acetyltransferase" evidence="3">
    <location>
        <begin position="1"/>
        <end position="150"/>
    </location>
</feature>
<dbReference type="CDD" id="cd04301">
    <property type="entry name" value="NAT_SF"/>
    <property type="match status" value="1"/>
</dbReference>
<dbReference type="InterPro" id="IPR000182">
    <property type="entry name" value="GNAT_dom"/>
</dbReference>
<comment type="caution">
    <text evidence="4">The sequence shown here is derived from an EMBL/GenBank/DDBJ whole genome shotgun (WGS) entry which is preliminary data.</text>
</comment>
<accession>A0ABX0FTE0</accession>
<name>A0ABX0FTE0_9BURK</name>
<dbReference type="InterPro" id="IPR050832">
    <property type="entry name" value="Bact_Acetyltransf"/>
</dbReference>
<dbReference type="Gene3D" id="3.40.630.30">
    <property type="match status" value="1"/>
</dbReference>
<sequence>MEIRATTADDWAILKEIRLAALKDAPTAFGVSYSTAAAYTDAQWRERAAGPHPLFLLAFLDGEAIGMIGGGVSAAIGEYNLIAMWVRPEHRGGGAAAQLVAAIKASAAAKGYTRIVLDVAPENARAAAFYRRQGFVFLPEWEPLDSHPEIQVQKMEWRSEDFIN</sequence>
<dbReference type="PROSITE" id="PS51186">
    <property type="entry name" value="GNAT"/>
    <property type="match status" value="1"/>
</dbReference>
<dbReference type="Pfam" id="PF00583">
    <property type="entry name" value="Acetyltransf_1"/>
    <property type="match status" value="1"/>
</dbReference>
<gene>
    <name evidence="4" type="ORF">GW587_27310</name>
</gene>
<proteinExistence type="predicted"/>
<dbReference type="PANTHER" id="PTHR43877:SF2">
    <property type="entry name" value="AMINOALKYLPHOSPHONATE N-ACETYLTRANSFERASE-RELATED"/>
    <property type="match status" value="1"/>
</dbReference>
<organism evidence="4 5">
    <name type="scientific">Duganella aceris</name>
    <dbReference type="NCBI Taxonomy" id="2703883"/>
    <lineage>
        <taxon>Bacteria</taxon>
        <taxon>Pseudomonadati</taxon>
        <taxon>Pseudomonadota</taxon>
        <taxon>Betaproteobacteria</taxon>
        <taxon>Burkholderiales</taxon>
        <taxon>Oxalobacteraceae</taxon>
        <taxon>Telluria group</taxon>
        <taxon>Duganella</taxon>
    </lineage>
</organism>
<evidence type="ECO:0000313" key="5">
    <source>
        <dbReference type="Proteomes" id="UP000666369"/>
    </source>
</evidence>
<keyword evidence="1" id="KW-0808">Transferase</keyword>
<dbReference type="InterPro" id="IPR016181">
    <property type="entry name" value="Acyl_CoA_acyltransferase"/>
</dbReference>